<gene>
    <name evidence="8" type="ORF">TRV_03653</name>
</gene>
<comment type="similarity">
    <text evidence="1 5">Belongs to the proline oxidase family.</text>
</comment>
<proteinExistence type="inferred from homology"/>
<dbReference type="HOGENOM" id="CLU_018202_0_1_1"/>
<protein>
    <recommendedName>
        <fullName evidence="2 5">Proline dehydrogenase</fullName>
        <ecNumber evidence="2 5">1.5.5.2</ecNumber>
    </recommendedName>
</protein>
<dbReference type="Proteomes" id="UP000008383">
    <property type="component" value="Unassembled WGS sequence"/>
</dbReference>
<evidence type="ECO:0000256" key="5">
    <source>
        <dbReference type="RuleBase" id="RU364054"/>
    </source>
</evidence>
<dbReference type="SUPFAM" id="SSF51730">
    <property type="entry name" value="FAD-linked oxidoreductase"/>
    <property type="match status" value="1"/>
</dbReference>
<dbReference type="GeneID" id="9576852"/>
<dbReference type="OrthoDB" id="5464at2759"/>
<evidence type="ECO:0000256" key="3">
    <source>
        <dbReference type="ARBA" id="ARBA00023002"/>
    </source>
</evidence>
<dbReference type="PANTHER" id="PTHR13914:SF30">
    <property type="entry name" value="PROLINE DEHYDROGENASE"/>
    <property type="match status" value="1"/>
</dbReference>
<dbReference type="InterPro" id="IPR002872">
    <property type="entry name" value="Proline_DH_dom"/>
</dbReference>
<evidence type="ECO:0000256" key="2">
    <source>
        <dbReference type="ARBA" id="ARBA00012695"/>
    </source>
</evidence>
<evidence type="ECO:0000313" key="8">
    <source>
        <dbReference type="EMBL" id="EFE41632.1"/>
    </source>
</evidence>
<keyword evidence="9" id="KW-1185">Reference proteome</keyword>
<comment type="function">
    <text evidence="5">Converts proline to delta-1-pyrroline-5-carboxylate.</text>
</comment>
<comment type="cofactor">
    <cofactor evidence="5">
        <name>FAD</name>
        <dbReference type="ChEBI" id="CHEBI:57692"/>
    </cofactor>
</comment>
<dbReference type="PANTHER" id="PTHR13914">
    <property type="entry name" value="PROLINE OXIDASE"/>
    <property type="match status" value="1"/>
</dbReference>
<dbReference type="GO" id="GO:0005739">
    <property type="term" value="C:mitochondrion"/>
    <property type="evidence" value="ECO:0007669"/>
    <property type="project" value="TreeGrafter"/>
</dbReference>
<evidence type="ECO:0000256" key="1">
    <source>
        <dbReference type="ARBA" id="ARBA00005869"/>
    </source>
</evidence>
<feature type="domain" description="Proline dehydrogenase" evidence="7">
    <location>
        <begin position="267"/>
        <end position="626"/>
    </location>
</feature>
<evidence type="ECO:0000256" key="4">
    <source>
        <dbReference type="ARBA" id="ARBA00023062"/>
    </source>
</evidence>
<keyword evidence="3 5" id="KW-0560">Oxidoreductase</keyword>
<evidence type="ECO:0000256" key="6">
    <source>
        <dbReference type="SAM" id="MobiDB-lite"/>
    </source>
</evidence>
<dbReference type="EMBL" id="ACYE01000186">
    <property type="protein sequence ID" value="EFE41632.1"/>
    <property type="molecule type" value="Genomic_DNA"/>
</dbReference>
<keyword evidence="5" id="KW-0274">FAD</keyword>
<comment type="caution">
    <text evidence="8">The sequence shown here is derived from an EMBL/GenBank/DDBJ whole genome shotgun (WGS) entry which is preliminary data.</text>
</comment>
<evidence type="ECO:0000313" key="9">
    <source>
        <dbReference type="Proteomes" id="UP000008383"/>
    </source>
</evidence>
<dbReference type="InterPro" id="IPR015659">
    <property type="entry name" value="Proline_oxidase"/>
</dbReference>
<dbReference type="GO" id="GO:0010133">
    <property type="term" value="P:L-proline catabolic process to L-glutamate"/>
    <property type="evidence" value="ECO:0007669"/>
    <property type="project" value="TreeGrafter"/>
</dbReference>
<keyword evidence="5" id="KW-0285">Flavoprotein</keyword>
<dbReference type="EC" id="1.5.5.2" evidence="2 5"/>
<dbReference type="KEGG" id="tve:TRV_03653"/>
<feature type="region of interest" description="Disordered" evidence="6">
    <location>
        <begin position="497"/>
        <end position="519"/>
    </location>
</feature>
<evidence type="ECO:0000259" key="7">
    <source>
        <dbReference type="Pfam" id="PF01619"/>
    </source>
</evidence>
<keyword evidence="4 5" id="KW-0642">Proline metabolism</keyword>
<dbReference type="AlphaFoldDB" id="D4D963"/>
<dbReference type="GO" id="GO:0004657">
    <property type="term" value="F:proline dehydrogenase activity"/>
    <property type="evidence" value="ECO:0007669"/>
    <property type="project" value="UniProtKB-EC"/>
</dbReference>
<dbReference type="Pfam" id="PF01619">
    <property type="entry name" value="Pro_dh"/>
    <property type="match status" value="1"/>
</dbReference>
<name>D4D963_TRIVH</name>
<dbReference type="GO" id="GO:0071949">
    <property type="term" value="F:FAD binding"/>
    <property type="evidence" value="ECO:0007669"/>
    <property type="project" value="TreeGrafter"/>
</dbReference>
<organism evidence="8 9">
    <name type="scientific">Trichophyton verrucosum (strain HKI 0517)</name>
    <dbReference type="NCBI Taxonomy" id="663202"/>
    <lineage>
        <taxon>Eukaryota</taxon>
        <taxon>Fungi</taxon>
        <taxon>Dikarya</taxon>
        <taxon>Ascomycota</taxon>
        <taxon>Pezizomycotina</taxon>
        <taxon>Eurotiomycetes</taxon>
        <taxon>Eurotiomycetidae</taxon>
        <taxon>Onygenales</taxon>
        <taxon>Arthrodermataceae</taxon>
        <taxon>Trichophyton</taxon>
    </lineage>
</organism>
<dbReference type="Gene3D" id="3.20.20.220">
    <property type="match status" value="1"/>
</dbReference>
<comment type="catalytic activity">
    <reaction evidence="5">
        <text>L-proline + a quinone = (S)-1-pyrroline-5-carboxylate + a quinol + H(+)</text>
        <dbReference type="Rhea" id="RHEA:23784"/>
        <dbReference type="ChEBI" id="CHEBI:15378"/>
        <dbReference type="ChEBI" id="CHEBI:17388"/>
        <dbReference type="ChEBI" id="CHEBI:24646"/>
        <dbReference type="ChEBI" id="CHEBI:60039"/>
        <dbReference type="ChEBI" id="CHEBI:132124"/>
        <dbReference type="EC" id="1.5.5.2"/>
    </reaction>
</comment>
<dbReference type="InterPro" id="IPR029041">
    <property type="entry name" value="FAD-linked_oxidoreductase-like"/>
</dbReference>
<dbReference type="RefSeq" id="XP_003022250.1">
    <property type="nucleotide sequence ID" value="XM_003022204.1"/>
</dbReference>
<sequence>MAGGQLYNSITSIFPPGLRALLLLLLVYLDMTIFGRAVADLTVSISTTLLTLFSPLHKPPLRLSSLFFIDSELCWLSYSFERDNLHRRMASVGGIPAVNVLWSTKQHLYFSSRTARLIIGSQCRPAQHILHWARYHHGDKYVGGHRDKLPSPPPSTALATPGRQRTAASLFQPPSPPLSGFPSSQCQTIASPLSMLSISSITRSLFTTAMSSSPIVLKSAMKILSFIADSNSPLLNPDRNFILNYLLRKTLYTQFCAGEKPHEVQRCIDEIKRVGFSGVILGYAKEGVPDKKEAAAVLDLDSTDADTTESNQKVAEYEVNTWREGNLHTVDLAGEGGFVNIKFTGAGSEAIQHLVRGAPPPPHLYEAMLEICQRALSRNVRLLIDAEHQAVQPAIDSWALDLQRKYNSRSDSTAGERAVVYNTYQAYLRSTPKTLSQHMSIAQDEGFVLGVKLVRGAYLGAEPRHYIWDHKQETDTAYDGLADALIRREYNEVLTPYVSTASPKSPTSPPVTEPESIPKPTFPEVDLLVASHNRYSIKKAQDIRNQQSYTGQPQIGLIYGQIYGMADELSCELIHRGKICHEGEVVDTSMLVKPMVYKAVVWGSVRDCMRYLVRRGQENMDAASRTLDTRRAMAKELRRRIFGAWF</sequence>
<accession>D4D963</accession>
<reference evidence="9" key="1">
    <citation type="journal article" date="2011" name="Genome Biol.">
        <title>Comparative and functional genomics provide insights into the pathogenicity of dermatophytic fungi.</title>
        <authorList>
            <person name="Burmester A."/>
            <person name="Shelest E."/>
            <person name="Gloeckner G."/>
            <person name="Heddergott C."/>
            <person name="Schindler S."/>
            <person name="Staib P."/>
            <person name="Heidel A."/>
            <person name="Felder M."/>
            <person name="Petzold A."/>
            <person name="Szafranski K."/>
            <person name="Feuermann M."/>
            <person name="Pedruzzi I."/>
            <person name="Priebe S."/>
            <person name="Groth M."/>
            <person name="Winkler R."/>
            <person name="Li W."/>
            <person name="Kniemeyer O."/>
            <person name="Schroeckh V."/>
            <person name="Hertweck C."/>
            <person name="Hube B."/>
            <person name="White T.C."/>
            <person name="Platzer M."/>
            <person name="Guthke R."/>
            <person name="Heitman J."/>
            <person name="Woestemeyer J."/>
            <person name="Zipfel P.F."/>
            <person name="Monod M."/>
            <person name="Brakhage A.A."/>
        </authorList>
    </citation>
    <scope>NUCLEOTIDE SEQUENCE [LARGE SCALE GENOMIC DNA]</scope>
    <source>
        <strain evidence="9">HKI 0517</strain>
    </source>
</reference>